<dbReference type="InterPro" id="IPR010985">
    <property type="entry name" value="Ribbon_hlx_hlx"/>
</dbReference>
<evidence type="ECO:0000313" key="1">
    <source>
        <dbReference type="EMBL" id="PZQ75290.1"/>
    </source>
</evidence>
<reference evidence="1 2" key="1">
    <citation type="submission" date="2017-08" db="EMBL/GenBank/DDBJ databases">
        <title>Infants hospitalized years apart are colonized by the same room-sourced microbial strains.</title>
        <authorList>
            <person name="Brooks B."/>
            <person name="Olm M.R."/>
            <person name="Firek B.A."/>
            <person name="Baker R."/>
            <person name="Thomas B.C."/>
            <person name="Morowitz M.J."/>
            <person name="Banfield J.F."/>
        </authorList>
    </citation>
    <scope>NUCLEOTIDE SEQUENCE [LARGE SCALE GENOMIC DNA]</scope>
    <source>
        <strain evidence="1">S2_005_003_R2_41</strain>
    </source>
</reference>
<dbReference type="GO" id="GO:0006355">
    <property type="term" value="P:regulation of DNA-templated transcription"/>
    <property type="evidence" value="ECO:0007669"/>
    <property type="project" value="InterPro"/>
</dbReference>
<organism evidence="1 2">
    <name type="scientific">Variovorax paradoxus</name>
    <dbReference type="NCBI Taxonomy" id="34073"/>
    <lineage>
        <taxon>Bacteria</taxon>
        <taxon>Pseudomonadati</taxon>
        <taxon>Pseudomonadota</taxon>
        <taxon>Betaproteobacteria</taxon>
        <taxon>Burkholderiales</taxon>
        <taxon>Comamonadaceae</taxon>
        <taxon>Variovorax</taxon>
    </lineage>
</organism>
<dbReference type="SUPFAM" id="SSF47598">
    <property type="entry name" value="Ribbon-helix-helix"/>
    <property type="match status" value="1"/>
</dbReference>
<name>A0A2W5SKD1_VARPD</name>
<evidence type="ECO:0000313" key="2">
    <source>
        <dbReference type="Proteomes" id="UP000249135"/>
    </source>
</evidence>
<proteinExistence type="predicted"/>
<dbReference type="AlphaFoldDB" id="A0A2W5SKD1"/>
<accession>A0A2W5SKD1</accession>
<dbReference type="InterPro" id="IPR013321">
    <property type="entry name" value="Arc_rbn_hlx_hlx"/>
</dbReference>
<sequence>MSRKRRDPTISLRLPEGGRADLDARARAAGKTRNAYIVEAALGATSSRKRPVPSAEKTMFGLILAHAADAKAIASLLQTQLDDRVRIQLREYLQHLDDIRTCAMLGLGKDP</sequence>
<dbReference type="EMBL" id="QFPP01000093">
    <property type="protein sequence ID" value="PZQ75290.1"/>
    <property type="molecule type" value="Genomic_DNA"/>
</dbReference>
<dbReference type="Gene3D" id="1.10.1220.10">
    <property type="entry name" value="Met repressor-like"/>
    <property type="match status" value="1"/>
</dbReference>
<comment type="caution">
    <text evidence="1">The sequence shown here is derived from an EMBL/GenBank/DDBJ whole genome shotgun (WGS) entry which is preliminary data.</text>
</comment>
<gene>
    <name evidence="1" type="ORF">DI563_10030</name>
</gene>
<dbReference type="Proteomes" id="UP000249135">
    <property type="component" value="Unassembled WGS sequence"/>
</dbReference>
<protein>
    <submittedName>
        <fullName evidence="1">Uncharacterized protein</fullName>
    </submittedName>
</protein>